<reference evidence="2 3" key="1">
    <citation type="submission" date="2024-10" db="EMBL/GenBank/DDBJ databases">
        <title>Updated reference genomes for cyclostephanoid diatoms.</title>
        <authorList>
            <person name="Roberts W.R."/>
            <person name="Alverson A.J."/>
        </authorList>
    </citation>
    <scope>NUCLEOTIDE SEQUENCE [LARGE SCALE GENOMIC DNA]</scope>
    <source>
        <strain evidence="2 3">AJA232-27</strain>
    </source>
</reference>
<dbReference type="PANTHER" id="PTHR43138:SF1">
    <property type="entry name" value="N-ACETYLTRANSFERASE ACA1"/>
    <property type="match status" value="1"/>
</dbReference>
<dbReference type="CDD" id="cd04301">
    <property type="entry name" value="NAT_SF"/>
    <property type="match status" value="1"/>
</dbReference>
<dbReference type="SUPFAM" id="SSF55729">
    <property type="entry name" value="Acyl-CoA N-acyltransferases (Nat)"/>
    <property type="match status" value="1"/>
</dbReference>
<dbReference type="Proteomes" id="UP001530293">
    <property type="component" value="Unassembled WGS sequence"/>
</dbReference>
<sequence length="385" mass="43392">MSSFAIGNRHDNTRATVAEFGGKRNLRRTMAKFWREEIVWRHFGGSKLITHHSPPPHDHDANPIADIMVVSFGNVRYPLQYHFARQWNFKATSLVSSCARSVSSLADSKNLSAHSLLISRHSHHLLLPPPLPAAVSSMRASHLSSTSVLCNTAFRPFTSAYQGTPSDGKHNHQLLTHLIPYQSTLKDGRRVEVDFFRHSPTDIEEDEWYVGMALMNLVIREGRSWPFEAEFTSVDDWRAYFLSHTAFVVRALDNGMDAARRNSSSPGEILGCFYIKPNFPGRCSHVANGGFITAPRFRGLGIGRLMGKVFLRAARDTGYKSSYFNLVFKSNVGSVKLWESLGFERVATLEKAARLEGLEEGYLDTAYGYRYDLEKLPEDYLGIKT</sequence>
<dbReference type="InterPro" id="IPR016181">
    <property type="entry name" value="Acyl_CoA_acyltransferase"/>
</dbReference>
<dbReference type="Gene3D" id="3.40.630.30">
    <property type="match status" value="1"/>
</dbReference>
<keyword evidence="3" id="KW-1185">Reference proteome</keyword>
<proteinExistence type="predicted"/>
<feature type="domain" description="N-acetyltransferase" evidence="1">
    <location>
        <begin position="217"/>
        <end position="374"/>
    </location>
</feature>
<dbReference type="Pfam" id="PF00583">
    <property type="entry name" value="Acetyltransf_1"/>
    <property type="match status" value="1"/>
</dbReference>
<dbReference type="PANTHER" id="PTHR43138">
    <property type="entry name" value="ACETYLTRANSFERASE, GNAT FAMILY"/>
    <property type="match status" value="1"/>
</dbReference>
<evidence type="ECO:0000313" key="2">
    <source>
        <dbReference type="EMBL" id="KAL3764263.1"/>
    </source>
</evidence>
<dbReference type="InterPro" id="IPR052742">
    <property type="entry name" value="Mito_N-acetyltransferase"/>
</dbReference>
<accession>A0ABD3MKJ1</accession>
<dbReference type="AlphaFoldDB" id="A0ABD3MKJ1"/>
<dbReference type="PROSITE" id="PS51186">
    <property type="entry name" value="GNAT"/>
    <property type="match status" value="1"/>
</dbReference>
<organism evidence="2 3">
    <name type="scientific">Discostella pseudostelligera</name>
    <dbReference type="NCBI Taxonomy" id="259834"/>
    <lineage>
        <taxon>Eukaryota</taxon>
        <taxon>Sar</taxon>
        <taxon>Stramenopiles</taxon>
        <taxon>Ochrophyta</taxon>
        <taxon>Bacillariophyta</taxon>
        <taxon>Coscinodiscophyceae</taxon>
        <taxon>Thalassiosirophycidae</taxon>
        <taxon>Stephanodiscales</taxon>
        <taxon>Stephanodiscaceae</taxon>
        <taxon>Discostella</taxon>
    </lineage>
</organism>
<gene>
    <name evidence="2" type="ORF">ACHAWU_004075</name>
</gene>
<evidence type="ECO:0000313" key="3">
    <source>
        <dbReference type="Proteomes" id="UP001530293"/>
    </source>
</evidence>
<dbReference type="EMBL" id="JALLBG020000108">
    <property type="protein sequence ID" value="KAL3764263.1"/>
    <property type="molecule type" value="Genomic_DNA"/>
</dbReference>
<protein>
    <recommendedName>
        <fullName evidence="1">N-acetyltransferase domain-containing protein</fullName>
    </recommendedName>
</protein>
<name>A0ABD3MKJ1_9STRA</name>
<comment type="caution">
    <text evidence="2">The sequence shown here is derived from an EMBL/GenBank/DDBJ whole genome shotgun (WGS) entry which is preliminary data.</text>
</comment>
<evidence type="ECO:0000259" key="1">
    <source>
        <dbReference type="PROSITE" id="PS51186"/>
    </source>
</evidence>
<dbReference type="InterPro" id="IPR000182">
    <property type="entry name" value="GNAT_dom"/>
</dbReference>